<dbReference type="InterPro" id="IPR011009">
    <property type="entry name" value="Kinase-like_dom_sf"/>
</dbReference>
<dbReference type="PANTHER" id="PTHR21310">
    <property type="entry name" value="AMINOGLYCOSIDE PHOSPHOTRANSFERASE-RELATED-RELATED"/>
    <property type="match status" value="1"/>
</dbReference>
<keyword evidence="2" id="KW-0418">Kinase</keyword>
<dbReference type="EMBL" id="HG793158">
    <property type="protein sequence ID" value="CRL28057.1"/>
    <property type="molecule type" value="Genomic_DNA"/>
</dbReference>
<dbReference type="AlphaFoldDB" id="A0A0G4PNN4"/>
<keyword evidence="3" id="KW-1185">Reference proteome</keyword>
<evidence type="ECO:0000313" key="3">
    <source>
        <dbReference type="Proteomes" id="UP000053732"/>
    </source>
</evidence>
<keyword evidence="2" id="KW-0808">Transferase</keyword>
<evidence type="ECO:0000313" key="2">
    <source>
        <dbReference type="EMBL" id="CRL28057.1"/>
    </source>
</evidence>
<proteinExistence type="predicted"/>
<evidence type="ECO:0000259" key="1">
    <source>
        <dbReference type="Pfam" id="PF01636"/>
    </source>
</evidence>
<accession>A0A0G4PNN4</accession>
<dbReference type="Gene3D" id="3.90.1200.10">
    <property type="match status" value="1"/>
</dbReference>
<dbReference type="InterPro" id="IPR051678">
    <property type="entry name" value="AGP_Transferase"/>
</dbReference>
<gene>
    <name evidence="2" type="ORF">PCAMFM013_S025g000115</name>
</gene>
<dbReference type="Proteomes" id="UP000053732">
    <property type="component" value="Unassembled WGS sequence"/>
</dbReference>
<protein>
    <submittedName>
        <fullName evidence="2">Protein kinase-like domain</fullName>
    </submittedName>
</protein>
<name>A0A0G4PNN4_PENC3</name>
<dbReference type="GO" id="GO:0016301">
    <property type="term" value="F:kinase activity"/>
    <property type="evidence" value="ECO:0007669"/>
    <property type="project" value="UniProtKB-KW"/>
</dbReference>
<dbReference type="Pfam" id="PF01636">
    <property type="entry name" value="APH"/>
    <property type="match status" value="1"/>
</dbReference>
<feature type="domain" description="Aminoglycoside phosphotransferase" evidence="1">
    <location>
        <begin position="54"/>
        <end position="233"/>
    </location>
</feature>
<reference evidence="2 3" key="1">
    <citation type="journal article" date="2014" name="Nat. Commun.">
        <title>Multiple recent horizontal transfers of a large genomic region in cheese making fungi.</title>
        <authorList>
            <person name="Cheeseman K."/>
            <person name="Ropars J."/>
            <person name="Renault P."/>
            <person name="Dupont J."/>
            <person name="Gouzy J."/>
            <person name="Branca A."/>
            <person name="Abraham A.L."/>
            <person name="Ceppi M."/>
            <person name="Conseiller E."/>
            <person name="Debuchy R."/>
            <person name="Malagnac F."/>
            <person name="Goarin A."/>
            <person name="Silar P."/>
            <person name="Lacoste S."/>
            <person name="Sallet E."/>
            <person name="Bensimon A."/>
            <person name="Giraud T."/>
            <person name="Brygoo Y."/>
        </authorList>
    </citation>
    <scope>NUCLEOTIDE SEQUENCE [LARGE SCALE GENOMIC DNA]</scope>
    <source>
        <strain evidence="3">FM 013</strain>
    </source>
</reference>
<dbReference type="SUPFAM" id="SSF56112">
    <property type="entry name" value="Protein kinase-like (PK-like)"/>
    <property type="match status" value="1"/>
</dbReference>
<dbReference type="InterPro" id="IPR002575">
    <property type="entry name" value="Aminoglycoside_PTrfase"/>
</dbReference>
<sequence>MNVKGPDPERFPLDGVDISLVSNETLTALFDTAPIIHHYQGTRIPISLIIAKAAEREEIPSIPVPKVYRVLNIETEGVFFGARCLIVMDFVKGRTVEDCWEDLSQIERKDVVSQVASIINNLHSIPLPERKDLVPGPVGCQDCVGCGRFLPDAGAGPFGSTEELQAWYNRRLEITQHFHQAPPDALPFVFNKYAVTNYDVAPRNLILDSEGKVWLIDWGDAGIYPEGFDFAALNGRKDQAEEFTEMLFKMIPRYEDLSYQMLLIAYGLTTAQWIDSRWIKE</sequence>
<dbReference type="PANTHER" id="PTHR21310:SF39">
    <property type="entry name" value="AMINOGLYCOSIDE PHOSPHOTRANSFERASE DOMAIN-CONTAINING PROTEIN"/>
    <property type="match status" value="1"/>
</dbReference>
<organism evidence="2 3">
    <name type="scientific">Penicillium camemberti (strain FM 013)</name>
    <dbReference type="NCBI Taxonomy" id="1429867"/>
    <lineage>
        <taxon>Eukaryota</taxon>
        <taxon>Fungi</taxon>
        <taxon>Dikarya</taxon>
        <taxon>Ascomycota</taxon>
        <taxon>Pezizomycotina</taxon>
        <taxon>Eurotiomycetes</taxon>
        <taxon>Eurotiomycetidae</taxon>
        <taxon>Eurotiales</taxon>
        <taxon>Aspergillaceae</taxon>
        <taxon>Penicillium</taxon>
    </lineage>
</organism>